<dbReference type="Pfam" id="PF08242">
    <property type="entry name" value="Methyltransf_12"/>
    <property type="match status" value="1"/>
</dbReference>
<proteinExistence type="predicted"/>
<organism evidence="2 3">
    <name type="scientific">Usitatibacter palustris</name>
    <dbReference type="NCBI Taxonomy" id="2732487"/>
    <lineage>
        <taxon>Bacteria</taxon>
        <taxon>Pseudomonadati</taxon>
        <taxon>Pseudomonadota</taxon>
        <taxon>Betaproteobacteria</taxon>
        <taxon>Nitrosomonadales</taxon>
        <taxon>Usitatibacteraceae</taxon>
        <taxon>Usitatibacter</taxon>
    </lineage>
</organism>
<dbReference type="InterPro" id="IPR050508">
    <property type="entry name" value="Methyltransf_Superfamily"/>
</dbReference>
<dbReference type="PANTHER" id="PTHR42912:SF98">
    <property type="entry name" value="UNCHARACTERISED METHYLTRANSFERASE RV1498C"/>
    <property type="match status" value="1"/>
</dbReference>
<dbReference type="RefSeq" id="WP_171160919.1">
    <property type="nucleotide sequence ID" value="NZ_CP053073.1"/>
</dbReference>
<dbReference type="EMBL" id="CP053073">
    <property type="protein sequence ID" value="QJR14133.1"/>
    <property type="molecule type" value="Genomic_DNA"/>
</dbReference>
<sequence length="239" mass="26629">MSDAKMIVHDPTGLTPDVDAKYPPWKYVARLPSVSFLDSIGAPNLENFYVVGEAWASVLGRFMPAGSTVIDIGCGCGRTARFLLLRPDIRYIGFDVFKPAIEWADRYLSPLTDGRFRFEHFDAYSAHYNPRGAMQAAEVRFPAPDASADVAFAASLFTHLLEPDANHYLKESARVLRPGGVLVASVHIEPKPGEKFSGREDRIDVEPAYFQAMAERAGLRLRERLGDVCGQETFAFERR</sequence>
<name>A0A6M4H650_9PROT</name>
<evidence type="ECO:0000313" key="3">
    <source>
        <dbReference type="Proteomes" id="UP000503096"/>
    </source>
</evidence>
<gene>
    <name evidence="2" type="ORF">DSM104440_00926</name>
</gene>
<dbReference type="Gene3D" id="3.40.50.150">
    <property type="entry name" value="Vaccinia Virus protein VP39"/>
    <property type="match status" value="1"/>
</dbReference>
<dbReference type="GO" id="GO:0008168">
    <property type="term" value="F:methyltransferase activity"/>
    <property type="evidence" value="ECO:0007669"/>
    <property type="project" value="TreeGrafter"/>
</dbReference>
<dbReference type="AlphaFoldDB" id="A0A6M4H650"/>
<dbReference type="InterPro" id="IPR013217">
    <property type="entry name" value="Methyltransf_12"/>
</dbReference>
<dbReference type="SUPFAM" id="SSF53335">
    <property type="entry name" value="S-adenosyl-L-methionine-dependent methyltransferases"/>
    <property type="match status" value="1"/>
</dbReference>
<dbReference type="InParanoid" id="A0A6M4H650"/>
<protein>
    <recommendedName>
        <fullName evidence="1">Methyltransferase type 12 domain-containing protein</fullName>
    </recommendedName>
</protein>
<dbReference type="PANTHER" id="PTHR42912">
    <property type="entry name" value="METHYLTRANSFERASE"/>
    <property type="match status" value="1"/>
</dbReference>
<evidence type="ECO:0000313" key="2">
    <source>
        <dbReference type="EMBL" id="QJR14133.1"/>
    </source>
</evidence>
<keyword evidence="3" id="KW-1185">Reference proteome</keyword>
<dbReference type="KEGG" id="upl:DSM104440_00926"/>
<dbReference type="CDD" id="cd02440">
    <property type="entry name" value="AdoMet_MTases"/>
    <property type="match status" value="1"/>
</dbReference>
<evidence type="ECO:0000259" key="1">
    <source>
        <dbReference type="Pfam" id="PF08242"/>
    </source>
</evidence>
<accession>A0A6M4H650</accession>
<reference evidence="2 3" key="1">
    <citation type="submission" date="2020-04" db="EMBL/GenBank/DDBJ databases">
        <title>Usitatibacter rugosus gen. nov., sp. nov. and Usitatibacter palustris sp. nov., novel members of Usitatibacteraceae fam. nov. within the order Nitrosomonadales isolated from soil.</title>
        <authorList>
            <person name="Huber K.J."/>
            <person name="Neumann-Schaal M."/>
            <person name="Geppert A."/>
            <person name="Luckner M."/>
            <person name="Wanner G."/>
            <person name="Overmann J."/>
        </authorList>
    </citation>
    <scope>NUCLEOTIDE SEQUENCE [LARGE SCALE GENOMIC DNA]</scope>
    <source>
        <strain evidence="2 3">Swamp67</strain>
    </source>
</reference>
<feature type="domain" description="Methyltransferase type 12" evidence="1">
    <location>
        <begin position="70"/>
        <end position="182"/>
    </location>
</feature>
<dbReference type="InterPro" id="IPR029063">
    <property type="entry name" value="SAM-dependent_MTases_sf"/>
</dbReference>
<dbReference type="Proteomes" id="UP000503096">
    <property type="component" value="Chromosome"/>
</dbReference>